<comment type="caution">
    <text evidence="1">The sequence shown here is derived from an EMBL/GenBank/DDBJ whole genome shotgun (WGS) entry which is preliminary data.</text>
</comment>
<evidence type="ECO:0000313" key="1">
    <source>
        <dbReference type="EMBL" id="CAF5042111.1"/>
    </source>
</evidence>
<protein>
    <submittedName>
        <fullName evidence="1">Uncharacterized protein</fullName>
    </submittedName>
</protein>
<dbReference type="AlphaFoldDB" id="A0A8S3E9U9"/>
<evidence type="ECO:0000313" key="2">
    <source>
        <dbReference type="Proteomes" id="UP000681967"/>
    </source>
</evidence>
<name>A0A8S3E9U9_9BILA</name>
<accession>A0A8S3E9U9</accession>
<reference evidence="1" key="1">
    <citation type="submission" date="2021-02" db="EMBL/GenBank/DDBJ databases">
        <authorList>
            <person name="Nowell W R."/>
        </authorList>
    </citation>
    <scope>NUCLEOTIDE SEQUENCE</scope>
</reference>
<dbReference type="EMBL" id="CAJOBH010224172">
    <property type="protein sequence ID" value="CAF5042111.1"/>
    <property type="molecule type" value="Genomic_DNA"/>
</dbReference>
<gene>
    <name evidence="1" type="ORF">BYL167_LOCUS57057</name>
</gene>
<organism evidence="1 2">
    <name type="scientific">Rotaria magnacalcarata</name>
    <dbReference type="NCBI Taxonomy" id="392030"/>
    <lineage>
        <taxon>Eukaryota</taxon>
        <taxon>Metazoa</taxon>
        <taxon>Spiralia</taxon>
        <taxon>Gnathifera</taxon>
        <taxon>Rotifera</taxon>
        <taxon>Eurotatoria</taxon>
        <taxon>Bdelloidea</taxon>
        <taxon>Philodinida</taxon>
        <taxon>Philodinidae</taxon>
        <taxon>Rotaria</taxon>
    </lineage>
</organism>
<dbReference type="Proteomes" id="UP000681967">
    <property type="component" value="Unassembled WGS sequence"/>
</dbReference>
<proteinExistence type="predicted"/>
<feature type="non-terminal residue" evidence="1">
    <location>
        <position position="1"/>
    </location>
</feature>
<sequence>MHTVSLKEVFSTVLFNEYAIEISYKTLFLLDHLHYL</sequence>